<accession>A0A182WP25</accession>
<dbReference type="EnsemblMetazoa" id="AMIN014439-RA">
    <property type="protein sequence ID" value="AMIN014439-PA"/>
    <property type="gene ID" value="AMIN014439"/>
</dbReference>
<dbReference type="Proteomes" id="UP000075920">
    <property type="component" value="Unassembled WGS sequence"/>
</dbReference>
<reference evidence="2" key="1">
    <citation type="submission" date="2013-03" db="EMBL/GenBank/DDBJ databases">
        <title>The Genome Sequence of Anopheles minimus MINIMUS1.</title>
        <authorList>
            <consortium name="The Broad Institute Genomics Platform"/>
            <person name="Neafsey D.E."/>
            <person name="Walton C."/>
            <person name="Walker B."/>
            <person name="Young S.K."/>
            <person name="Zeng Q."/>
            <person name="Gargeya S."/>
            <person name="Fitzgerald M."/>
            <person name="Haas B."/>
            <person name="Abouelleil A."/>
            <person name="Allen A.W."/>
            <person name="Alvarado L."/>
            <person name="Arachchi H.M."/>
            <person name="Berlin A.M."/>
            <person name="Chapman S.B."/>
            <person name="Gainer-Dewar J."/>
            <person name="Goldberg J."/>
            <person name="Griggs A."/>
            <person name="Gujja S."/>
            <person name="Hansen M."/>
            <person name="Howarth C."/>
            <person name="Imamovic A."/>
            <person name="Ireland A."/>
            <person name="Larimer J."/>
            <person name="McCowan C."/>
            <person name="Murphy C."/>
            <person name="Pearson M."/>
            <person name="Poon T.W."/>
            <person name="Priest M."/>
            <person name="Roberts A."/>
            <person name="Saif S."/>
            <person name="Shea T."/>
            <person name="Sisk P."/>
            <person name="Sykes S."/>
            <person name="Wortman J."/>
            <person name="Nusbaum C."/>
            <person name="Birren B."/>
        </authorList>
    </citation>
    <scope>NUCLEOTIDE SEQUENCE [LARGE SCALE GENOMIC DNA]</scope>
    <source>
        <strain evidence="2">MINIMUS1</strain>
    </source>
</reference>
<reference evidence="1" key="2">
    <citation type="submission" date="2020-05" db="UniProtKB">
        <authorList>
            <consortium name="EnsemblMetazoa"/>
        </authorList>
    </citation>
    <scope>IDENTIFICATION</scope>
    <source>
        <strain evidence="1">MINIMUS1</strain>
    </source>
</reference>
<evidence type="ECO:0000313" key="1">
    <source>
        <dbReference type="EnsemblMetazoa" id="AMIN014439-PA"/>
    </source>
</evidence>
<keyword evidence="2" id="KW-1185">Reference proteome</keyword>
<name>A0A182WP25_9DIPT</name>
<sequence>GCDHRTVSRCTVILFTISQPDTRYLNLTANRVAFGRAVLRLSERDKNSVQVI</sequence>
<dbReference type="VEuPathDB" id="VectorBase:AMIN014439"/>
<proteinExistence type="predicted"/>
<organism evidence="1 2">
    <name type="scientific">Anopheles minimus</name>
    <dbReference type="NCBI Taxonomy" id="112268"/>
    <lineage>
        <taxon>Eukaryota</taxon>
        <taxon>Metazoa</taxon>
        <taxon>Ecdysozoa</taxon>
        <taxon>Arthropoda</taxon>
        <taxon>Hexapoda</taxon>
        <taxon>Insecta</taxon>
        <taxon>Pterygota</taxon>
        <taxon>Neoptera</taxon>
        <taxon>Endopterygota</taxon>
        <taxon>Diptera</taxon>
        <taxon>Nematocera</taxon>
        <taxon>Culicoidea</taxon>
        <taxon>Culicidae</taxon>
        <taxon>Anophelinae</taxon>
        <taxon>Anopheles</taxon>
    </lineage>
</organism>
<evidence type="ECO:0000313" key="2">
    <source>
        <dbReference type="Proteomes" id="UP000075920"/>
    </source>
</evidence>
<dbReference type="AlphaFoldDB" id="A0A182WP25"/>
<protein>
    <submittedName>
        <fullName evidence="1">Uncharacterized protein</fullName>
    </submittedName>
</protein>